<reference evidence="1 2" key="1">
    <citation type="submission" date="2017-11" db="EMBL/GenBank/DDBJ databases">
        <title>Bradyrhizobium forestalis sp. nov., an efficient nitrogen-fixing bacterium isolated from nodules of forest legume species in the Amazon.</title>
        <authorList>
            <person name="Costa E.M."/>
            <person name="Guimaraes A."/>
            <person name="Carvalho T.S."/>
            <person name="Rodrigues T.L."/>
            <person name="Ribeiro P.R.A."/>
            <person name="Lebbe L."/>
            <person name="Willems A."/>
            <person name="Moreira F.M.S."/>
        </authorList>
    </citation>
    <scope>NUCLEOTIDE SEQUENCE [LARGE SCALE GENOMIC DNA]</scope>
    <source>
        <strain evidence="1 2">INPA54B</strain>
    </source>
</reference>
<sequence length="119" mass="12838">MVGNNDRPIANAMLPGAPVHDMRSTGGHDYRIFVWQPEPRPRRSLPARYLLGGNGMFPIATAALALQSCRVAALTRSGDASLDVSFRVFGEKTMPLSFHPPSALCSDLSCPKVRSCAVL</sequence>
<evidence type="ECO:0000313" key="1">
    <source>
        <dbReference type="EMBL" id="PJG56333.1"/>
    </source>
</evidence>
<keyword evidence="2" id="KW-1185">Reference proteome</keyword>
<dbReference type="AlphaFoldDB" id="A0A2M8REU4"/>
<accession>A0A2M8REU4</accession>
<proteinExistence type="predicted"/>
<name>A0A2M8REU4_9BRAD</name>
<dbReference type="Proteomes" id="UP000231194">
    <property type="component" value="Unassembled WGS sequence"/>
</dbReference>
<organism evidence="1 2">
    <name type="scientific">Bradyrhizobium forestalis</name>
    <dbReference type="NCBI Taxonomy" id="1419263"/>
    <lineage>
        <taxon>Bacteria</taxon>
        <taxon>Pseudomonadati</taxon>
        <taxon>Pseudomonadota</taxon>
        <taxon>Alphaproteobacteria</taxon>
        <taxon>Hyphomicrobiales</taxon>
        <taxon>Nitrobacteraceae</taxon>
        <taxon>Bradyrhizobium</taxon>
    </lineage>
</organism>
<dbReference type="EMBL" id="PGVG01000003">
    <property type="protein sequence ID" value="PJG56333.1"/>
    <property type="molecule type" value="Genomic_DNA"/>
</dbReference>
<protein>
    <submittedName>
        <fullName evidence="1">Uncharacterized protein</fullName>
    </submittedName>
</protein>
<gene>
    <name evidence="1" type="ORF">CVM73_05880</name>
</gene>
<evidence type="ECO:0000313" key="2">
    <source>
        <dbReference type="Proteomes" id="UP000231194"/>
    </source>
</evidence>
<comment type="caution">
    <text evidence="1">The sequence shown here is derived from an EMBL/GenBank/DDBJ whole genome shotgun (WGS) entry which is preliminary data.</text>
</comment>